<dbReference type="UniPathway" id="UPA01057">
    <property type="reaction ID" value="UER00166"/>
</dbReference>
<dbReference type="Gene3D" id="3.30.300.30">
    <property type="match status" value="1"/>
</dbReference>
<dbReference type="GO" id="GO:0008756">
    <property type="term" value="F:o-succinylbenzoate-CoA ligase activity"/>
    <property type="evidence" value="ECO:0007669"/>
    <property type="project" value="UniProtKB-UniRule"/>
</dbReference>
<dbReference type="Gene3D" id="3.40.50.12780">
    <property type="entry name" value="N-terminal domain of ligase-like"/>
    <property type="match status" value="1"/>
</dbReference>
<sequence>MENWLTKRARLSPKQTALVYQGQKYTFQEVAQKARQLAKRLVSLGITQDSPVAILGFNSRTTYFNLLALQQLGARLIFLNPRLDQTTLQTQVQQSQAKWCLVDRPELASLVSTSSQLTLVTSAMLAQLPVQAYTPADVQLEAVASLMYTSGSTGKPKGVLQTYGNHWASAMNTLLNFQVTQADAWLCVVPLFHISGFSILLRSLIYGIPIYLEKQFDPQRCHKLLVQEAITIMSVVPTMLKELLRVNPQKQTYNSQFRLMFLGGGPLDAGTLKQCQQQGIPTIQSYGMTETCSNVVALKPQDAARKLGSSGQALFSNQIRIAQANVQGQGEIQVQSPALTPGYWQQPELFVRQLTADGWFKTGDVGYLDPEGFLYVQGRLDEMFISGGENIFPNQIENVYQTYPGIQEIAVTDQTDSKWGAVPIAYYVGEATLTDIQLREFGRQHLAHYQVPVEFRHVQHLPHTASGKLQKSHLKELAFQVLSH</sequence>
<dbReference type="NCBIfam" id="TIGR01923">
    <property type="entry name" value="menE"/>
    <property type="match status" value="1"/>
</dbReference>
<keyword evidence="4 5" id="KW-0067">ATP-binding</keyword>
<name>A0A850R796_9LACO</name>
<comment type="catalytic activity">
    <reaction evidence="5">
        <text>2-succinylbenzoate + ATP + CoA = 2-succinylbenzoyl-CoA + AMP + diphosphate</text>
        <dbReference type="Rhea" id="RHEA:17009"/>
        <dbReference type="ChEBI" id="CHEBI:18325"/>
        <dbReference type="ChEBI" id="CHEBI:30616"/>
        <dbReference type="ChEBI" id="CHEBI:33019"/>
        <dbReference type="ChEBI" id="CHEBI:57287"/>
        <dbReference type="ChEBI" id="CHEBI:57364"/>
        <dbReference type="ChEBI" id="CHEBI:456215"/>
        <dbReference type="EC" id="6.2.1.26"/>
    </reaction>
</comment>
<dbReference type="PROSITE" id="PS00455">
    <property type="entry name" value="AMP_BINDING"/>
    <property type="match status" value="1"/>
</dbReference>
<evidence type="ECO:0000313" key="8">
    <source>
        <dbReference type="EMBL" id="NVY96405.1"/>
    </source>
</evidence>
<evidence type="ECO:0000256" key="3">
    <source>
        <dbReference type="ARBA" id="ARBA00022741"/>
    </source>
</evidence>
<evidence type="ECO:0000259" key="7">
    <source>
        <dbReference type="Pfam" id="PF13193"/>
    </source>
</evidence>
<dbReference type="GO" id="GO:0009234">
    <property type="term" value="P:menaquinone biosynthetic process"/>
    <property type="evidence" value="ECO:0007669"/>
    <property type="project" value="UniProtKB-UniRule"/>
</dbReference>
<reference evidence="8 9" key="1">
    <citation type="submission" date="2020-06" db="EMBL/GenBank/DDBJ databases">
        <authorList>
            <person name="Kang J."/>
        </authorList>
    </citation>
    <scope>NUCLEOTIDE SEQUENCE [LARGE SCALE GENOMIC DNA]</scope>
    <source>
        <strain evidence="8 9">DCY120</strain>
    </source>
</reference>
<comment type="similarity">
    <text evidence="5">Belongs to the ATP-dependent AMP-binding enzyme family. MenE subfamily.</text>
</comment>
<keyword evidence="2 5" id="KW-0436">Ligase</keyword>
<evidence type="ECO:0000256" key="4">
    <source>
        <dbReference type="ARBA" id="ARBA00022840"/>
    </source>
</evidence>
<dbReference type="GO" id="GO:0005524">
    <property type="term" value="F:ATP binding"/>
    <property type="evidence" value="ECO:0007669"/>
    <property type="project" value="UniProtKB-KW"/>
</dbReference>
<keyword evidence="1 5" id="KW-0474">Menaquinone biosynthesis</keyword>
<dbReference type="InterPro" id="IPR050237">
    <property type="entry name" value="ATP-dep_AMP-bd_enzyme"/>
</dbReference>
<dbReference type="NCBIfam" id="NF002966">
    <property type="entry name" value="PRK03640.1"/>
    <property type="match status" value="1"/>
</dbReference>
<evidence type="ECO:0000256" key="5">
    <source>
        <dbReference type="HAMAP-Rule" id="MF_00731"/>
    </source>
</evidence>
<dbReference type="InterPro" id="IPR020845">
    <property type="entry name" value="AMP-binding_CS"/>
</dbReference>
<dbReference type="AlphaFoldDB" id="A0A850R796"/>
<evidence type="ECO:0000256" key="1">
    <source>
        <dbReference type="ARBA" id="ARBA00022428"/>
    </source>
</evidence>
<feature type="domain" description="AMP-binding enzyme C-terminal" evidence="7">
    <location>
        <begin position="395"/>
        <end position="468"/>
    </location>
</feature>
<dbReference type="Pfam" id="PF13193">
    <property type="entry name" value="AMP-binding_C"/>
    <property type="match status" value="1"/>
</dbReference>
<organism evidence="8 9">
    <name type="scientific">Bombilactobacillus apium</name>
    <dbReference type="NCBI Taxonomy" id="2675299"/>
    <lineage>
        <taxon>Bacteria</taxon>
        <taxon>Bacillati</taxon>
        <taxon>Bacillota</taxon>
        <taxon>Bacilli</taxon>
        <taxon>Lactobacillales</taxon>
        <taxon>Lactobacillaceae</taxon>
        <taxon>Bombilactobacillus</taxon>
    </lineage>
</organism>
<protein>
    <recommendedName>
        <fullName evidence="5">2-succinylbenzoate--CoA ligase</fullName>
        <ecNumber evidence="5">6.2.1.26</ecNumber>
    </recommendedName>
    <alternativeName>
        <fullName evidence="5">o-succinylbenzoyl-CoA synthetase</fullName>
        <shortName evidence="5">OSB-CoA synthetase</shortName>
    </alternativeName>
</protein>
<dbReference type="PANTHER" id="PTHR43767">
    <property type="entry name" value="LONG-CHAIN-FATTY-ACID--COA LIGASE"/>
    <property type="match status" value="1"/>
</dbReference>
<keyword evidence="9" id="KW-1185">Reference proteome</keyword>
<comment type="function">
    <text evidence="5">Converts 2-succinylbenzoate (OSB) to 2-succinylbenzoyl-CoA (OSB-CoA).</text>
</comment>
<comment type="pathway">
    <text evidence="5">Quinol/quinone metabolism; 1,4-dihydroxy-2-naphthoate biosynthesis; 1,4-dihydroxy-2-naphthoate from chorismate: step 5/7.</text>
</comment>
<dbReference type="EMBL" id="JABZEC010000003">
    <property type="protein sequence ID" value="NVY96405.1"/>
    <property type="molecule type" value="Genomic_DNA"/>
</dbReference>
<keyword evidence="3 5" id="KW-0547">Nucleotide-binding</keyword>
<comment type="caution">
    <text evidence="8">The sequence shown here is derived from an EMBL/GenBank/DDBJ whole genome shotgun (WGS) entry which is preliminary data.</text>
</comment>
<dbReference type="Pfam" id="PF00501">
    <property type="entry name" value="AMP-binding"/>
    <property type="match status" value="1"/>
</dbReference>
<dbReference type="UniPathway" id="UPA00079"/>
<dbReference type="InterPro" id="IPR025110">
    <property type="entry name" value="AMP-bd_C"/>
</dbReference>
<feature type="domain" description="AMP-dependent synthetase/ligase" evidence="6">
    <location>
        <begin position="6"/>
        <end position="344"/>
    </location>
</feature>
<evidence type="ECO:0000259" key="6">
    <source>
        <dbReference type="Pfam" id="PF00501"/>
    </source>
</evidence>
<dbReference type="InterPro" id="IPR042099">
    <property type="entry name" value="ANL_N_sf"/>
</dbReference>
<dbReference type="Proteomes" id="UP000563523">
    <property type="component" value="Unassembled WGS sequence"/>
</dbReference>
<evidence type="ECO:0000256" key="2">
    <source>
        <dbReference type="ARBA" id="ARBA00022598"/>
    </source>
</evidence>
<proteinExistence type="inferred from homology"/>
<dbReference type="InterPro" id="IPR000873">
    <property type="entry name" value="AMP-dep_synth/lig_dom"/>
</dbReference>
<gene>
    <name evidence="5" type="primary">menE</name>
    <name evidence="8" type="ORF">HU830_04365</name>
</gene>
<dbReference type="PANTHER" id="PTHR43767:SF1">
    <property type="entry name" value="NONRIBOSOMAL PEPTIDE SYNTHASE PES1 (EUROFUNG)-RELATED"/>
    <property type="match status" value="1"/>
</dbReference>
<dbReference type="EC" id="6.2.1.26" evidence="5"/>
<comment type="pathway">
    <text evidence="5">Quinol/quinone metabolism; menaquinone biosynthesis.</text>
</comment>
<dbReference type="InterPro" id="IPR045851">
    <property type="entry name" value="AMP-bd_C_sf"/>
</dbReference>
<dbReference type="InterPro" id="IPR010192">
    <property type="entry name" value="MenE"/>
</dbReference>
<dbReference type="RefSeq" id="WP_176942566.1">
    <property type="nucleotide sequence ID" value="NZ_JABZEC010000003.1"/>
</dbReference>
<evidence type="ECO:0000313" key="9">
    <source>
        <dbReference type="Proteomes" id="UP000563523"/>
    </source>
</evidence>
<dbReference type="SUPFAM" id="SSF56801">
    <property type="entry name" value="Acetyl-CoA synthetase-like"/>
    <property type="match status" value="1"/>
</dbReference>
<dbReference type="HAMAP" id="MF_00731">
    <property type="entry name" value="MenE"/>
    <property type="match status" value="1"/>
</dbReference>
<accession>A0A850R796</accession>